<dbReference type="GO" id="GO:0016579">
    <property type="term" value="P:protein deubiquitination"/>
    <property type="evidence" value="ECO:0007669"/>
    <property type="project" value="InterPro"/>
</dbReference>
<dbReference type="GO" id="GO:0008270">
    <property type="term" value="F:zinc ion binding"/>
    <property type="evidence" value="ECO:0007669"/>
    <property type="project" value="UniProtKB-KW"/>
</dbReference>
<dbReference type="SUPFAM" id="SSF57850">
    <property type="entry name" value="RING/U-box"/>
    <property type="match status" value="1"/>
</dbReference>
<evidence type="ECO:0000259" key="6">
    <source>
        <dbReference type="PROSITE" id="PS50089"/>
    </source>
</evidence>
<evidence type="ECO:0000256" key="4">
    <source>
        <dbReference type="ARBA" id="ARBA00022833"/>
    </source>
</evidence>
<dbReference type="InterPro" id="IPR001841">
    <property type="entry name" value="Znf_RING"/>
</dbReference>
<dbReference type="InterPro" id="IPR038765">
    <property type="entry name" value="Papain-like_cys_pep_sf"/>
</dbReference>
<keyword evidence="8" id="KW-0378">Hydrolase</keyword>
<dbReference type="EC" id="3.4.19.12" evidence="2"/>
<evidence type="ECO:0000256" key="2">
    <source>
        <dbReference type="ARBA" id="ARBA00012759"/>
    </source>
</evidence>
<proteinExistence type="predicted"/>
<dbReference type="PROSITE" id="PS50235">
    <property type="entry name" value="USP_3"/>
    <property type="match status" value="1"/>
</dbReference>
<dbReference type="InterPro" id="IPR001394">
    <property type="entry name" value="Peptidase_C19_UCH"/>
</dbReference>
<evidence type="ECO:0000256" key="5">
    <source>
        <dbReference type="PROSITE-ProRule" id="PRU00175"/>
    </source>
</evidence>
<dbReference type="EMBL" id="CABPRJ010000949">
    <property type="protein sequence ID" value="VVC31384.1"/>
    <property type="molecule type" value="Genomic_DNA"/>
</dbReference>
<dbReference type="PROSITE" id="PS50089">
    <property type="entry name" value="ZF_RING_2"/>
    <property type="match status" value="1"/>
</dbReference>
<feature type="domain" description="RING-type" evidence="6">
    <location>
        <begin position="579"/>
        <end position="627"/>
    </location>
</feature>
<keyword evidence="9" id="KW-1185">Reference proteome</keyword>
<keyword evidence="4" id="KW-0862">Zinc</keyword>
<dbReference type="Pfam" id="PF00443">
    <property type="entry name" value="UCH"/>
    <property type="match status" value="1"/>
</dbReference>
<dbReference type="CDD" id="cd02674">
    <property type="entry name" value="Peptidase_C19R"/>
    <property type="match status" value="1"/>
</dbReference>
<keyword evidence="3 5" id="KW-0479">Metal-binding</keyword>
<sequence length="921" mass="104814">MLQNRYHRPAAGFRQGTNRLMETSEVDTSMLSTLHSNRYDYLRTDDKENYSDSVFLEENLDKELPKTLPELSDITDSDTYLRTHEPSQQMTIDSSWNDDSASCFPTSTNSNFPIALPGPADFEEFSSIQNVSRPETPGLGINAIFTADEDLADPTAKIGVCGLRNLGNTCFMSAGLQALLSTESLVSYFLHFDGDGSEDALIGQFSDLAKRFWNGQFSIINPQQFKYVLGKRYAQFRDCSQHDCQEFLALLLDSLNEELLLHFAKHYKVTSRKNRKSPNPRKLLPRDVDEFAITSSEYELPQNVCEILSEQTIITDNLSENQDFLQKKLNNSDSDQFLSPIDSTIYSGESENLKAKINVSDLINGKREICCDSSSDSRLLDLKRVKLNDNKISKAELVEADSIGSTVIEKRIQQESIINKIFQGQFESTVTCLECKYVSVMHEPFMYLSVPLPYATQQQMYVTFVSATNKPPIKYLITVNKQDEIKRVKSELVDLIDENLHPDMLVVAEVFNRHISKILSDDHLVRSVDYINRDLYAFEVLEINWDFMAGENEDYTEGEINTEPMDIDSGGAAEQGDTCTICLECKPDMVYHKDMKDCTCVLCEECIKMSCVHSSGEDDKMDCPVCREFIDPKIDLIPIDQSTSNVNQILRRLTIPIVIKQVDDKSLIGRPALVRLPNEVPAEILYIEVAKLHPYTEDFSLSLVDGQGTMCSRCMWDVHCGGCIIPKSGMVRFRSGDTLAVIFEDYIDANLLETELHPGSTEQMRSNNPLTIYDCINDFCKSELLDENNPWWCPYCKKNQCATKTLSISKYPRCLIVYLKRFVFHENWGIKLQDSVVFPLDGLILDIKQEIVYDLYACVCHTGSTSMGHYTSYTKHCELEDWYCYNDEIATKCKPGQEEYCNAYILFYKKQGYDDVDSSGQ</sequence>
<protein>
    <recommendedName>
        <fullName evidence="2">ubiquitinyl hydrolase 1</fullName>
        <ecNumber evidence="2">3.4.19.12</ecNumber>
    </recommendedName>
</protein>
<dbReference type="OrthoDB" id="2248014at2759"/>
<dbReference type="InterPro" id="IPR050185">
    <property type="entry name" value="Ub_carboxyl-term_hydrolase"/>
</dbReference>
<dbReference type="PANTHER" id="PTHR21646:SF35">
    <property type="match status" value="1"/>
</dbReference>
<dbReference type="PROSITE" id="PS00972">
    <property type="entry name" value="USP_1"/>
    <property type="match status" value="1"/>
</dbReference>
<dbReference type="GO" id="GO:0004843">
    <property type="term" value="F:cysteine-type deubiquitinase activity"/>
    <property type="evidence" value="ECO:0007669"/>
    <property type="project" value="UniProtKB-EC"/>
</dbReference>
<dbReference type="GO" id="GO:0006508">
    <property type="term" value="P:proteolysis"/>
    <property type="evidence" value="ECO:0007669"/>
    <property type="project" value="UniProtKB-KW"/>
</dbReference>
<dbReference type="Proteomes" id="UP000325440">
    <property type="component" value="Unassembled WGS sequence"/>
</dbReference>
<name>A0A5E4MGH6_9HEMI</name>
<evidence type="ECO:0000259" key="7">
    <source>
        <dbReference type="PROSITE" id="PS50235"/>
    </source>
</evidence>
<keyword evidence="3 5" id="KW-0863">Zinc-finger</keyword>
<feature type="domain" description="USP" evidence="7">
    <location>
        <begin position="161"/>
        <end position="911"/>
    </location>
</feature>
<dbReference type="PANTHER" id="PTHR21646">
    <property type="entry name" value="UBIQUITIN CARBOXYL-TERMINAL HYDROLASE"/>
    <property type="match status" value="1"/>
</dbReference>
<organism evidence="8 9">
    <name type="scientific">Cinara cedri</name>
    <dbReference type="NCBI Taxonomy" id="506608"/>
    <lineage>
        <taxon>Eukaryota</taxon>
        <taxon>Metazoa</taxon>
        <taxon>Ecdysozoa</taxon>
        <taxon>Arthropoda</taxon>
        <taxon>Hexapoda</taxon>
        <taxon>Insecta</taxon>
        <taxon>Pterygota</taxon>
        <taxon>Neoptera</taxon>
        <taxon>Paraneoptera</taxon>
        <taxon>Hemiptera</taxon>
        <taxon>Sternorrhyncha</taxon>
        <taxon>Aphidomorpha</taxon>
        <taxon>Aphidoidea</taxon>
        <taxon>Aphididae</taxon>
        <taxon>Lachninae</taxon>
        <taxon>Cinara</taxon>
    </lineage>
</organism>
<accession>A0A5E4MGH6</accession>
<evidence type="ECO:0000313" key="8">
    <source>
        <dbReference type="EMBL" id="VVC31384.1"/>
    </source>
</evidence>
<evidence type="ECO:0000256" key="1">
    <source>
        <dbReference type="ARBA" id="ARBA00000707"/>
    </source>
</evidence>
<reference evidence="8 9" key="1">
    <citation type="submission" date="2019-08" db="EMBL/GenBank/DDBJ databases">
        <authorList>
            <person name="Alioto T."/>
            <person name="Alioto T."/>
            <person name="Gomez Garrido J."/>
        </authorList>
    </citation>
    <scope>NUCLEOTIDE SEQUENCE [LARGE SCALE GENOMIC DNA]</scope>
</reference>
<dbReference type="InterPro" id="IPR028889">
    <property type="entry name" value="USP"/>
</dbReference>
<dbReference type="InterPro" id="IPR018200">
    <property type="entry name" value="USP_CS"/>
</dbReference>
<dbReference type="AlphaFoldDB" id="A0A5E4MGH6"/>
<evidence type="ECO:0000256" key="3">
    <source>
        <dbReference type="ARBA" id="ARBA00022771"/>
    </source>
</evidence>
<dbReference type="SUPFAM" id="SSF54001">
    <property type="entry name" value="Cysteine proteinases"/>
    <property type="match status" value="1"/>
</dbReference>
<evidence type="ECO:0000313" key="9">
    <source>
        <dbReference type="Proteomes" id="UP000325440"/>
    </source>
</evidence>
<comment type="catalytic activity">
    <reaction evidence="1">
        <text>Thiol-dependent hydrolysis of ester, thioester, amide, peptide and isopeptide bonds formed by the C-terminal Gly of ubiquitin (a 76-residue protein attached to proteins as an intracellular targeting signal).</text>
        <dbReference type="EC" id="3.4.19.12"/>
    </reaction>
</comment>
<gene>
    <name evidence="8" type="ORF">CINCED_3A017437</name>
</gene>
<keyword evidence="8" id="KW-0645">Protease</keyword>
<dbReference type="Gene3D" id="3.90.70.10">
    <property type="entry name" value="Cysteine proteinases"/>
    <property type="match status" value="2"/>
</dbReference>